<dbReference type="RefSeq" id="WP_118406722.1">
    <property type="nucleotide sequence ID" value="NZ_DAITRP010000004.1"/>
</dbReference>
<reference evidence="1 2" key="1">
    <citation type="journal article" date="2019" name="Nat. Med.">
        <title>A library of human gut bacterial isolates paired with longitudinal multiomics data enables mechanistic microbiome research.</title>
        <authorList>
            <person name="Poyet M."/>
            <person name="Groussin M."/>
            <person name="Gibbons S.M."/>
            <person name="Avila-Pacheco J."/>
            <person name="Jiang X."/>
            <person name="Kearney S.M."/>
            <person name="Perrotta A.R."/>
            <person name="Berdy B."/>
            <person name="Zhao S."/>
            <person name="Lieberman T.D."/>
            <person name="Swanson P.K."/>
            <person name="Smith M."/>
            <person name="Roesemann S."/>
            <person name="Alexander J.E."/>
            <person name="Rich S.A."/>
            <person name="Livny J."/>
            <person name="Vlamakis H."/>
            <person name="Clish C."/>
            <person name="Bullock K."/>
            <person name="Deik A."/>
            <person name="Scott J."/>
            <person name="Pierce K.A."/>
            <person name="Xavier R.J."/>
            <person name="Alm E.J."/>
        </authorList>
    </citation>
    <scope>NUCLEOTIDE SEQUENCE [LARGE SCALE GENOMIC DNA]</scope>
    <source>
        <strain evidence="1 2">BIOML-A2</strain>
    </source>
</reference>
<comment type="caution">
    <text evidence="1">The sequence shown here is derived from an EMBL/GenBank/DDBJ whole genome shotgun (WGS) entry which is preliminary data.</text>
</comment>
<sequence>MNNYAKLIDGRLKYAPTTIRTADGLVCNPRPDKLIPLGYKEVIFDEQPEPSDPPKHYREVYTEEDDRIRVGWEEYAPEPELMANPEQLREAAYRAEADQYLMAYEGYLAEGKILEADEQKALYLAKKAEIRERFPDK</sequence>
<evidence type="ECO:0000313" key="2">
    <source>
        <dbReference type="Proteomes" id="UP000323567"/>
    </source>
</evidence>
<protein>
    <submittedName>
        <fullName evidence="1">Uncharacterized protein</fullName>
    </submittedName>
</protein>
<proteinExistence type="predicted"/>
<evidence type="ECO:0000313" key="1">
    <source>
        <dbReference type="EMBL" id="KAA2370211.1"/>
    </source>
</evidence>
<organism evidence="1 2">
    <name type="scientific">Alistipes shahii</name>
    <dbReference type="NCBI Taxonomy" id="328814"/>
    <lineage>
        <taxon>Bacteria</taxon>
        <taxon>Pseudomonadati</taxon>
        <taxon>Bacteroidota</taxon>
        <taxon>Bacteroidia</taxon>
        <taxon>Bacteroidales</taxon>
        <taxon>Rikenellaceae</taxon>
        <taxon>Alistipes</taxon>
    </lineage>
</organism>
<dbReference type="AlphaFoldDB" id="A0A5B3G9L2"/>
<gene>
    <name evidence="1" type="ORF">F2Y13_07725</name>
</gene>
<accession>A0A5B3G9L2</accession>
<dbReference type="Proteomes" id="UP000323567">
    <property type="component" value="Unassembled WGS sequence"/>
</dbReference>
<dbReference type="EMBL" id="VVXK01000009">
    <property type="protein sequence ID" value="KAA2370211.1"/>
    <property type="molecule type" value="Genomic_DNA"/>
</dbReference>
<name>A0A5B3G9L2_9BACT</name>